<dbReference type="EMBL" id="FMVJ01000014">
    <property type="protein sequence ID" value="SCZ07770.1"/>
    <property type="molecule type" value="Genomic_DNA"/>
</dbReference>
<dbReference type="Proteomes" id="UP000199569">
    <property type="component" value="Unassembled WGS sequence"/>
</dbReference>
<protein>
    <recommendedName>
        <fullName evidence="2">SPW repeat-containing integral membrane domain-containing protein</fullName>
    </recommendedName>
</protein>
<proteinExistence type="predicted"/>
<feature type="transmembrane region" description="Helical" evidence="1">
    <location>
        <begin position="67"/>
        <end position="86"/>
    </location>
</feature>
<keyword evidence="1" id="KW-0472">Membrane</keyword>
<feature type="domain" description="SPW repeat-containing integral membrane" evidence="2">
    <location>
        <begin position="9"/>
        <end position="108"/>
    </location>
</feature>
<name>A0A1G5L685_9HYPH</name>
<dbReference type="AlphaFoldDB" id="A0A1G5L685"/>
<evidence type="ECO:0000256" key="1">
    <source>
        <dbReference type="SAM" id="Phobius"/>
    </source>
</evidence>
<evidence type="ECO:0000313" key="3">
    <source>
        <dbReference type="EMBL" id="SCZ07770.1"/>
    </source>
</evidence>
<dbReference type="OrthoDB" id="129082at2"/>
<organism evidence="3 4">
    <name type="scientific">Microvirga guangxiensis</name>
    <dbReference type="NCBI Taxonomy" id="549386"/>
    <lineage>
        <taxon>Bacteria</taxon>
        <taxon>Pseudomonadati</taxon>
        <taxon>Pseudomonadota</taxon>
        <taxon>Alphaproteobacteria</taxon>
        <taxon>Hyphomicrobiales</taxon>
        <taxon>Methylobacteriaceae</taxon>
        <taxon>Microvirga</taxon>
    </lineage>
</organism>
<keyword evidence="4" id="KW-1185">Reference proteome</keyword>
<feature type="transmembrane region" description="Helical" evidence="1">
    <location>
        <begin position="92"/>
        <end position="110"/>
    </location>
</feature>
<evidence type="ECO:0000259" key="2">
    <source>
        <dbReference type="Pfam" id="PF03779"/>
    </source>
</evidence>
<dbReference type="STRING" id="549386.SAMN02927923_03910"/>
<dbReference type="RefSeq" id="WP_091138380.1">
    <property type="nucleotide sequence ID" value="NZ_FMVJ01000014.1"/>
</dbReference>
<evidence type="ECO:0000313" key="4">
    <source>
        <dbReference type="Proteomes" id="UP000199569"/>
    </source>
</evidence>
<feature type="transmembrane region" description="Helical" evidence="1">
    <location>
        <begin position="36"/>
        <end position="55"/>
    </location>
</feature>
<keyword evidence="1" id="KW-1133">Transmembrane helix</keyword>
<gene>
    <name evidence="3" type="ORF">SAMN02927923_03910</name>
</gene>
<dbReference type="InterPro" id="IPR005530">
    <property type="entry name" value="SPW"/>
</dbReference>
<sequence>MRFLPTSIHGVIDYLWGFALLSSPWLFGFADVPVARWGAIVFGMGAILYSVFTAYELGALRILPMSLHLILDGLAGALLAASPFLLGFSDQVYLPHLLFGLFSVAASLITRMEVTLATGHREPV</sequence>
<feature type="transmembrane region" description="Helical" evidence="1">
    <location>
        <begin position="12"/>
        <end position="30"/>
    </location>
</feature>
<dbReference type="Pfam" id="PF03779">
    <property type="entry name" value="SPW"/>
    <property type="match status" value="1"/>
</dbReference>
<accession>A0A1G5L685</accession>
<reference evidence="3 4" key="1">
    <citation type="submission" date="2016-10" db="EMBL/GenBank/DDBJ databases">
        <authorList>
            <person name="de Groot N.N."/>
        </authorList>
    </citation>
    <scope>NUCLEOTIDE SEQUENCE [LARGE SCALE GENOMIC DNA]</scope>
    <source>
        <strain evidence="3 4">CGMCC 1.7666</strain>
    </source>
</reference>
<keyword evidence="1" id="KW-0812">Transmembrane</keyword>